<evidence type="ECO:0000256" key="3">
    <source>
        <dbReference type="SAM" id="MobiDB-lite"/>
    </source>
</evidence>
<proteinExistence type="inferred from homology"/>
<keyword evidence="2" id="KW-0378">Hydrolase</keyword>
<evidence type="ECO:0000259" key="4">
    <source>
        <dbReference type="Pfam" id="PF03061"/>
    </source>
</evidence>
<protein>
    <submittedName>
        <fullName evidence="5">PaaI family thioesterase</fullName>
    </submittedName>
</protein>
<dbReference type="AlphaFoldDB" id="A0A516H1I7"/>
<evidence type="ECO:0000313" key="5">
    <source>
        <dbReference type="EMBL" id="QDO97626.1"/>
    </source>
</evidence>
<dbReference type="InterPro" id="IPR006683">
    <property type="entry name" value="Thioestr_dom"/>
</dbReference>
<dbReference type="PANTHER" id="PTHR21660">
    <property type="entry name" value="THIOESTERASE SUPERFAMILY MEMBER-RELATED"/>
    <property type="match status" value="1"/>
</dbReference>
<dbReference type="KEGG" id="fer:FNB15_10250"/>
<dbReference type="GO" id="GO:0047617">
    <property type="term" value="F:fatty acyl-CoA hydrolase activity"/>
    <property type="evidence" value="ECO:0007669"/>
    <property type="project" value="InterPro"/>
</dbReference>
<feature type="domain" description="Thioesterase" evidence="4">
    <location>
        <begin position="83"/>
        <end position="159"/>
    </location>
</feature>
<dbReference type="InterPro" id="IPR003736">
    <property type="entry name" value="PAAI_dom"/>
</dbReference>
<name>A0A516H1I7_9PROT</name>
<sequence>MSASPQPATRSADLHPPKGGTYAPVPLETLRELSGIELFRKLMSGDLPGAPIAELMNMWIFEAEPGRVVFAARPERQHYNPIGSVHGGFAGTMLDSCMSCAVQSMLPKGMGYTTLEYKVSLVRGISDKTGTVYAEGNAIQVGNRVGTAEGRIVDASGKILATGTTTCLIFPI</sequence>
<evidence type="ECO:0000256" key="2">
    <source>
        <dbReference type="ARBA" id="ARBA00022801"/>
    </source>
</evidence>
<dbReference type="Proteomes" id="UP000317496">
    <property type="component" value="Chromosome"/>
</dbReference>
<dbReference type="OrthoDB" id="9813282at2"/>
<dbReference type="PANTHER" id="PTHR21660:SF1">
    <property type="entry name" value="ACYL-COENZYME A THIOESTERASE 13"/>
    <property type="match status" value="1"/>
</dbReference>
<dbReference type="NCBIfam" id="TIGR00369">
    <property type="entry name" value="unchar_dom_1"/>
    <property type="match status" value="1"/>
</dbReference>
<dbReference type="RefSeq" id="WP_144068607.1">
    <property type="nucleotide sequence ID" value="NZ_CP041636.1"/>
</dbReference>
<gene>
    <name evidence="5" type="ORF">FNB15_10250</name>
</gene>
<dbReference type="InterPro" id="IPR029069">
    <property type="entry name" value="HotDog_dom_sf"/>
</dbReference>
<reference evidence="5 6" key="1">
    <citation type="submission" date="2019-07" db="EMBL/GenBank/DDBJ databases">
        <title>Genome sequencing for Ferrovibrio sp. K5.</title>
        <authorList>
            <person name="Park S.-J."/>
        </authorList>
    </citation>
    <scope>NUCLEOTIDE SEQUENCE [LARGE SCALE GENOMIC DNA]</scope>
    <source>
        <strain evidence="5 6">K5</strain>
    </source>
</reference>
<evidence type="ECO:0000313" key="6">
    <source>
        <dbReference type="Proteomes" id="UP000317496"/>
    </source>
</evidence>
<comment type="similarity">
    <text evidence="1">Belongs to the thioesterase PaaI family.</text>
</comment>
<keyword evidence="6" id="KW-1185">Reference proteome</keyword>
<dbReference type="SUPFAM" id="SSF54637">
    <property type="entry name" value="Thioesterase/thiol ester dehydrase-isomerase"/>
    <property type="match status" value="1"/>
</dbReference>
<feature type="region of interest" description="Disordered" evidence="3">
    <location>
        <begin position="1"/>
        <end position="23"/>
    </location>
</feature>
<dbReference type="Pfam" id="PF03061">
    <property type="entry name" value="4HBT"/>
    <property type="match status" value="1"/>
</dbReference>
<accession>A0A516H1I7</accession>
<evidence type="ECO:0000256" key="1">
    <source>
        <dbReference type="ARBA" id="ARBA00008324"/>
    </source>
</evidence>
<organism evidence="5 6">
    <name type="scientific">Ferrovibrio terrae</name>
    <dbReference type="NCBI Taxonomy" id="2594003"/>
    <lineage>
        <taxon>Bacteria</taxon>
        <taxon>Pseudomonadati</taxon>
        <taxon>Pseudomonadota</taxon>
        <taxon>Alphaproteobacteria</taxon>
        <taxon>Rhodospirillales</taxon>
        <taxon>Rhodospirillaceae</taxon>
        <taxon>Ferrovibrio</taxon>
    </lineage>
</organism>
<dbReference type="CDD" id="cd03443">
    <property type="entry name" value="PaaI_thioesterase"/>
    <property type="match status" value="1"/>
</dbReference>
<dbReference type="Gene3D" id="3.10.129.10">
    <property type="entry name" value="Hotdog Thioesterase"/>
    <property type="match status" value="1"/>
</dbReference>
<dbReference type="InterPro" id="IPR039298">
    <property type="entry name" value="ACOT13"/>
</dbReference>
<dbReference type="EMBL" id="CP041636">
    <property type="protein sequence ID" value="QDO97626.1"/>
    <property type="molecule type" value="Genomic_DNA"/>
</dbReference>